<dbReference type="PROSITE" id="PS50157">
    <property type="entry name" value="ZINC_FINGER_C2H2_2"/>
    <property type="match status" value="1"/>
</dbReference>
<organism evidence="4 5">
    <name type="scientific">Armillaria solidipes</name>
    <dbReference type="NCBI Taxonomy" id="1076256"/>
    <lineage>
        <taxon>Eukaryota</taxon>
        <taxon>Fungi</taxon>
        <taxon>Dikarya</taxon>
        <taxon>Basidiomycota</taxon>
        <taxon>Agaricomycotina</taxon>
        <taxon>Agaricomycetes</taxon>
        <taxon>Agaricomycetidae</taxon>
        <taxon>Agaricales</taxon>
        <taxon>Marasmiineae</taxon>
        <taxon>Physalacriaceae</taxon>
        <taxon>Armillaria</taxon>
    </lineage>
</organism>
<protein>
    <recommendedName>
        <fullName evidence="3">C2H2-type domain-containing protein</fullName>
    </recommendedName>
</protein>
<gene>
    <name evidence="4" type="ORF">ARMSODRAFT_976384</name>
</gene>
<evidence type="ECO:0000313" key="5">
    <source>
        <dbReference type="Proteomes" id="UP000218334"/>
    </source>
</evidence>
<feature type="compositionally biased region" description="Polar residues" evidence="2">
    <location>
        <begin position="35"/>
        <end position="45"/>
    </location>
</feature>
<dbReference type="GO" id="GO:0008270">
    <property type="term" value="F:zinc ion binding"/>
    <property type="evidence" value="ECO:0007669"/>
    <property type="project" value="UniProtKB-KW"/>
</dbReference>
<sequence length="153" mass="17167">MGLPAEQNQQERYSCDQCDLKFQNSTGLADHRKTNQQPESSSFTLLGQEDPKAQLATTAAFPDSTMEALPDPLLDELIFAEWNDEFISKHFPALYAMGFCYVPEVPEMSEVFWFSILSSPPNFGENGYESFLHLPVDFPALVTSVDENTSTTQ</sequence>
<evidence type="ECO:0000256" key="1">
    <source>
        <dbReference type="PROSITE-ProRule" id="PRU00042"/>
    </source>
</evidence>
<keyword evidence="5" id="KW-1185">Reference proteome</keyword>
<accession>A0A2H3BEM9</accession>
<dbReference type="EMBL" id="KZ293434">
    <property type="protein sequence ID" value="PBK68120.1"/>
    <property type="molecule type" value="Genomic_DNA"/>
</dbReference>
<feature type="region of interest" description="Disordered" evidence="2">
    <location>
        <begin position="26"/>
        <end position="48"/>
    </location>
</feature>
<keyword evidence="1" id="KW-0862">Zinc</keyword>
<keyword evidence="1" id="KW-0863">Zinc-finger</keyword>
<keyword evidence="1" id="KW-0479">Metal-binding</keyword>
<evidence type="ECO:0000313" key="4">
    <source>
        <dbReference type="EMBL" id="PBK68120.1"/>
    </source>
</evidence>
<dbReference type="InterPro" id="IPR013087">
    <property type="entry name" value="Znf_C2H2_type"/>
</dbReference>
<feature type="domain" description="C2H2-type" evidence="3">
    <location>
        <begin position="13"/>
        <end position="40"/>
    </location>
</feature>
<proteinExistence type="predicted"/>
<dbReference type="AlphaFoldDB" id="A0A2H3BEM9"/>
<dbReference type="Proteomes" id="UP000218334">
    <property type="component" value="Unassembled WGS sequence"/>
</dbReference>
<reference evidence="5" key="1">
    <citation type="journal article" date="2017" name="Nat. Ecol. Evol.">
        <title>Genome expansion and lineage-specific genetic innovations in the forest pathogenic fungi Armillaria.</title>
        <authorList>
            <person name="Sipos G."/>
            <person name="Prasanna A.N."/>
            <person name="Walter M.C."/>
            <person name="O'Connor E."/>
            <person name="Balint B."/>
            <person name="Krizsan K."/>
            <person name="Kiss B."/>
            <person name="Hess J."/>
            <person name="Varga T."/>
            <person name="Slot J."/>
            <person name="Riley R."/>
            <person name="Boka B."/>
            <person name="Rigling D."/>
            <person name="Barry K."/>
            <person name="Lee J."/>
            <person name="Mihaltcheva S."/>
            <person name="LaButti K."/>
            <person name="Lipzen A."/>
            <person name="Waldron R."/>
            <person name="Moloney N.M."/>
            <person name="Sperisen C."/>
            <person name="Kredics L."/>
            <person name="Vagvoelgyi C."/>
            <person name="Patrignani A."/>
            <person name="Fitzpatrick D."/>
            <person name="Nagy I."/>
            <person name="Doyle S."/>
            <person name="Anderson J.B."/>
            <person name="Grigoriev I.V."/>
            <person name="Gueldener U."/>
            <person name="Muensterkoetter M."/>
            <person name="Nagy L.G."/>
        </authorList>
    </citation>
    <scope>NUCLEOTIDE SEQUENCE [LARGE SCALE GENOMIC DNA]</scope>
    <source>
        <strain evidence="5">28-4</strain>
    </source>
</reference>
<evidence type="ECO:0000256" key="2">
    <source>
        <dbReference type="SAM" id="MobiDB-lite"/>
    </source>
</evidence>
<evidence type="ECO:0000259" key="3">
    <source>
        <dbReference type="PROSITE" id="PS50157"/>
    </source>
</evidence>
<name>A0A2H3BEM9_9AGAR</name>